<dbReference type="AlphaFoldDB" id="A0A510UGA3"/>
<dbReference type="Proteomes" id="UP000321787">
    <property type="component" value="Unassembled WGS sequence"/>
</dbReference>
<comment type="caution">
    <text evidence="1">The sequence shown here is derived from an EMBL/GenBank/DDBJ whole genome shotgun (WGS) entry which is preliminary data.</text>
</comment>
<dbReference type="EMBL" id="BJTZ01000008">
    <property type="protein sequence ID" value="GEK13664.1"/>
    <property type="molecule type" value="Genomic_DNA"/>
</dbReference>
<evidence type="ECO:0000313" key="1">
    <source>
        <dbReference type="EMBL" id="GEK13664.1"/>
    </source>
</evidence>
<sequence length="63" mass="7050">MLAFFIAYTIEIKGILKLVEIFSHLPIAFQMRMVIINLSSGNTHTELSALFQEGTTLLTLLPV</sequence>
<protein>
    <submittedName>
        <fullName evidence="1">Uncharacterized protein</fullName>
    </submittedName>
</protein>
<proteinExistence type="predicted"/>
<evidence type="ECO:0000313" key="2">
    <source>
        <dbReference type="Proteomes" id="UP000321787"/>
    </source>
</evidence>
<organism evidence="1 2">
    <name type="scientific">Aliivibrio fischeri</name>
    <name type="common">Vibrio fischeri</name>
    <dbReference type="NCBI Taxonomy" id="668"/>
    <lineage>
        <taxon>Bacteria</taxon>
        <taxon>Pseudomonadati</taxon>
        <taxon>Pseudomonadota</taxon>
        <taxon>Gammaproteobacteria</taxon>
        <taxon>Vibrionales</taxon>
        <taxon>Vibrionaceae</taxon>
        <taxon>Aliivibrio</taxon>
    </lineage>
</organism>
<dbReference type="RefSeq" id="WP_065624629.1">
    <property type="nucleotide sequence ID" value="NZ_BJTZ01000008.1"/>
</dbReference>
<gene>
    <name evidence="1" type="ORF">AFI02nite_17000</name>
</gene>
<reference evidence="1 2" key="1">
    <citation type="submission" date="2019-07" db="EMBL/GenBank/DDBJ databases">
        <title>Whole genome shotgun sequence of Aliivibrio fischeri NBRC 101058.</title>
        <authorList>
            <person name="Hosoyama A."/>
            <person name="Uohara A."/>
            <person name="Ohji S."/>
            <person name="Ichikawa N."/>
        </authorList>
    </citation>
    <scope>NUCLEOTIDE SEQUENCE [LARGE SCALE GENOMIC DNA]</scope>
    <source>
        <strain evidence="1 2">NBRC 101058</strain>
    </source>
</reference>
<name>A0A510UGA3_ALIFS</name>
<accession>A0A510UGA3</accession>